<dbReference type="Proteomes" id="UP000248021">
    <property type="component" value="Unassembled WGS sequence"/>
</dbReference>
<dbReference type="SUPFAM" id="SSF55781">
    <property type="entry name" value="GAF domain-like"/>
    <property type="match status" value="1"/>
</dbReference>
<dbReference type="InterPro" id="IPR005471">
    <property type="entry name" value="Tscrpt_reg_IclR_N"/>
</dbReference>
<dbReference type="SUPFAM" id="SSF46785">
    <property type="entry name" value="Winged helix' DNA-binding domain"/>
    <property type="match status" value="1"/>
</dbReference>
<evidence type="ECO:0000256" key="2">
    <source>
        <dbReference type="ARBA" id="ARBA00023125"/>
    </source>
</evidence>
<accession>A0A2V3TX35</accession>
<dbReference type="SMART" id="SM00346">
    <property type="entry name" value="HTH_ICLR"/>
    <property type="match status" value="1"/>
</dbReference>
<dbReference type="GO" id="GO:0003700">
    <property type="term" value="F:DNA-binding transcription factor activity"/>
    <property type="evidence" value="ECO:0007669"/>
    <property type="project" value="TreeGrafter"/>
</dbReference>
<dbReference type="Gene3D" id="1.10.10.10">
    <property type="entry name" value="Winged helix-like DNA-binding domain superfamily/Winged helix DNA-binding domain"/>
    <property type="match status" value="1"/>
</dbReference>
<dbReference type="InterPro" id="IPR036388">
    <property type="entry name" value="WH-like_DNA-bd_sf"/>
</dbReference>
<reference evidence="6 7" key="1">
    <citation type="submission" date="2018-05" db="EMBL/GenBank/DDBJ databases">
        <title>Genomic Encyclopedia of Type Strains, Phase IV (KMG-IV): sequencing the most valuable type-strain genomes for metagenomic binning, comparative biology and taxonomic classification.</title>
        <authorList>
            <person name="Goeker M."/>
        </authorList>
    </citation>
    <scope>NUCLEOTIDE SEQUENCE [LARGE SCALE GENOMIC DNA]</scope>
    <source>
        <strain evidence="6 7">DSM 6462</strain>
    </source>
</reference>
<dbReference type="GO" id="GO:0003677">
    <property type="term" value="F:DNA binding"/>
    <property type="evidence" value="ECO:0007669"/>
    <property type="project" value="UniProtKB-KW"/>
</dbReference>
<dbReference type="InterPro" id="IPR036390">
    <property type="entry name" value="WH_DNA-bd_sf"/>
</dbReference>
<evidence type="ECO:0000313" key="6">
    <source>
        <dbReference type="EMBL" id="PXW54228.1"/>
    </source>
</evidence>
<feature type="domain" description="HTH iclR-type" evidence="4">
    <location>
        <begin position="7"/>
        <end position="70"/>
    </location>
</feature>
<keyword evidence="3" id="KW-0804">Transcription</keyword>
<dbReference type="InterPro" id="IPR014757">
    <property type="entry name" value="Tscrpt_reg_IclR_C"/>
</dbReference>
<comment type="caution">
    <text evidence="6">The sequence shown here is derived from an EMBL/GenBank/DDBJ whole genome shotgun (WGS) entry which is preliminary data.</text>
</comment>
<evidence type="ECO:0000259" key="5">
    <source>
        <dbReference type="PROSITE" id="PS51078"/>
    </source>
</evidence>
<dbReference type="PROSITE" id="PS51078">
    <property type="entry name" value="ICLR_ED"/>
    <property type="match status" value="1"/>
</dbReference>
<dbReference type="Gene3D" id="3.30.450.40">
    <property type="match status" value="1"/>
</dbReference>
<protein>
    <submittedName>
        <fullName evidence="6">IclR family transcriptional regulator</fullName>
    </submittedName>
</protein>
<feature type="domain" description="IclR-ED" evidence="5">
    <location>
        <begin position="71"/>
        <end position="256"/>
    </location>
</feature>
<dbReference type="Pfam" id="PF01614">
    <property type="entry name" value="IclR_C"/>
    <property type="match status" value="1"/>
</dbReference>
<organism evidence="6 7">
    <name type="scientific">Chelatococcus asaccharovorans</name>
    <dbReference type="NCBI Taxonomy" id="28210"/>
    <lineage>
        <taxon>Bacteria</taxon>
        <taxon>Pseudomonadati</taxon>
        <taxon>Pseudomonadota</taxon>
        <taxon>Alphaproteobacteria</taxon>
        <taxon>Hyphomicrobiales</taxon>
        <taxon>Chelatococcaceae</taxon>
        <taxon>Chelatococcus</taxon>
    </lineage>
</organism>
<keyword evidence="2" id="KW-0238">DNA-binding</keyword>
<evidence type="ECO:0000256" key="1">
    <source>
        <dbReference type="ARBA" id="ARBA00023015"/>
    </source>
</evidence>
<dbReference type="RefSeq" id="WP_110377450.1">
    <property type="nucleotide sequence ID" value="NZ_JAHBRY010000002.1"/>
</dbReference>
<evidence type="ECO:0000256" key="3">
    <source>
        <dbReference type="ARBA" id="ARBA00023163"/>
    </source>
</evidence>
<gene>
    <name evidence="6" type="ORF">C7450_112257</name>
</gene>
<evidence type="ECO:0000259" key="4">
    <source>
        <dbReference type="PROSITE" id="PS51077"/>
    </source>
</evidence>
<keyword evidence="7" id="KW-1185">Reference proteome</keyword>
<dbReference type="EMBL" id="QJJK01000012">
    <property type="protein sequence ID" value="PXW54228.1"/>
    <property type="molecule type" value="Genomic_DNA"/>
</dbReference>
<dbReference type="GO" id="GO:0045892">
    <property type="term" value="P:negative regulation of DNA-templated transcription"/>
    <property type="evidence" value="ECO:0007669"/>
    <property type="project" value="TreeGrafter"/>
</dbReference>
<keyword evidence="1" id="KW-0805">Transcription regulation</keyword>
<name>A0A2V3TX35_9HYPH</name>
<proteinExistence type="predicted"/>
<dbReference type="InterPro" id="IPR050707">
    <property type="entry name" value="HTH_MetabolicPath_Reg"/>
</dbReference>
<dbReference type="OrthoDB" id="9807558at2"/>
<dbReference type="AlphaFoldDB" id="A0A2V3TX35"/>
<evidence type="ECO:0000313" key="7">
    <source>
        <dbReference type="Proteomes" id="UP000248021"/>
    </source>
</evidence>
<dbReference type="PANTHER" id="PTHR30136:SF35">
    <property type="entry name" value="HTH-TYPE TRANSCRIPTIONAL REGULATOR RV1719"/>
    <property type="match status" value="1"/>
</dbReference>
<sequence>MADKTISETVEKALILLSHLAEGGHDGLSLGEAAERAGISKPTAHRLLNTLVQQAFAERPPYSRNYRLGPAISALARVGIATDLHGERWRTCLAEISAATEAAAFLFVRAGDEALCVEADFGAFLLPTLSSGIGGRVPLGLGPGSLAILAGLAESEADAILARNAPRLRLTETRTLETLSAQVRAARCNGYAFDPGEILAEVRGVAIGVVHHGNPLPMAVSTASLASRLPEERVADTCKLMRKAVAKALGAPSQPL</sequence>
<dbReference type="PROSITE" id="PS51077">
    <property type="entry name" value="HTH_ICLR"/>
    <property type="match status" value="1"/>
</dbReference>
<dbReference type="Pfam" id="PF09339">
    <property type="entry name" value="HTH_IclR"/>
    <property type="match status" value="1"/>
</dbReference>
<dbReference type="InterPro" id="IPR029016">
    <property type="entry name" value="GAF-like_dom_sf"/>
</dbReference>
<dbReference type="PANTHER" id="PTHR30136">
    <property type="entry name" value="HELIX-TURN-HELIX TRANSCRIPTIONAL REGULATOR, ICLR FAMILY"/>
    <property type="match status" value="1"/>
</dbReference>